<protein>
    <submittedName>
        <fullName evidence="2">Uncharacterized protein</fullName>
    </submittedName>
</protein>
<sequence>MASPHGTIESTYADMTTNTIKSLSSSLRSYKGHLSRVINVSRKAVTDFLDTQDPSSIAERKDEIKKYIRRIETTVIALQEMDPANIAKYDIELTKEEERANEAIHELMKAAVSRRPTEDRSGQPSRSHRINESLKPAILSKDASPKQQRSGQPFTDYMAKLKELSKLADLDKLSVEEIFVFCALRGTVDKDLLDDFLELPNKTLKAIEETASLYESKIYSKAKLNAPVDSPVLKIYPPPSKRQGSKGNPRRDRPNASSNTNANSNSSS</sequence>
<keyword evidence="3" id="KW-1185">Reference proteome</keyword>
<feature type="non-terminal residue" evidence="2">
    <location>
        <position position="1"/>
    </location>
</feature>
<dbReference type="Proteomes" id="UP001152795">
    <property type="component" value="Unassembled WGS sequence"/>
</dbReference>
<comment type="caution">
    <text evidence="2">The sequence shown here is derived from an EMBL/GenBank/DDBJ whole genome shotgun (WGS) entry which is preliminary data.</text>
</comment>
<evidence type="ECO:0000256" key="1">
    <source>
        <dbReference type="SAM" id="MobiDB-lite"/>
    </source>
</evidence>
<gene>
    <name evidence="2" type="ORF">PACLA_8A065334</name>
</gene>
<reference evidence="2" key="1">
    <citation type="submission" date="2020-04" db="EMBL/GenBank/DDBJ databases">
        <authorList>
            <person name="Alioto T."/>
            <person name="Alioto T."/>
            <person name="Gomez Garrido J."/>
        </authorList>
    </citation>
    <scope>NUCLEOTIDE SEQUENCE</scope>
    <source>
        <strain evidence="2">A484AB</strain>
    </source>
</reference>
<feature type="compositionally biased region" description="Low complexity" evidence="1">
    <location>
        <begin position="255"/>
        <end position="268"/>
    </location>
</feature>
<organism evidence="2 3">
    <name type="scientific">Paramuricea clavata</name>
    <name type="common">Red gorgonian</name>
    <name type="synonym">Violescent sea-whip</name>
    <dbReference type="NCBI Taxonomy" id="317549"/>
    <lineage>
        <taxon>Eukaryota</taxon>
        <taxon>Metazoa</taxon>
        <taxon>Cnidaria</taxon>
        <taxon>Anthozoa</taxon>
        <taxon>Octocorallia</taxon>
        <taxon>Malacalcyonacea</taxon>
        <taxon>Plexauridae</taxon>
        <taxon>Paramuricea</taxon>
    </lineage>
</organism>
<dbReference type="EMBL" id="CACRXK020043854">
    <property type="protein sequence ID" value="CAB4045962.1"/>
    <property type="molecule type" value="Genomic_DNA"/>
</dbReference>
<accession>A0A7D9MEE0</accession>
<name>A0A7D9MEE0_PARCT</name>
<proteinExistence type="predicted"/>
<feature type="region of interest" description="Disordered" evidence="1">
    <location>
        <begin position="230"/>
        <end position="268"/>
    </location>
</feature>
<evidence type="ECO:0000313" key="3">
    <source>
        <dbReference type="Proteomes" id="UP001152795"/>
    </source>
</evidence>
<dbReference type="OrthoDB" id="6762696at2759"/>
<evidence type="ECO:0000313" key="2">
    <source>
        <dbReference type="EMBL" id="CAB4045962.1"/>
    </source>
</evidence>
<feature type="region of interest" description="Disordered" evidence="1">
    <location>
        <begin position="111"/>
        <end position="152"/>
    </location>
</feature>
<dbReference type="AlphaFoldDB" id="A0A7D9MEE0"/>